<proteinExistence type="predicted"/>
<gene>
    <name evidence="1" type="ORF">PEPS_47780</name>
</gene>
<sequence length="46" mass="5512">MPANFSTWQLMKHINTYYTGYYSHLWVENEFQGDESAGIHPHKLLR</sequence>
<keyword evidence="2" id="KW-1185">Reference proteome</keyword>
<dbReference type="Proteomes" id="UP001354989">
    <property type="component" value="Plasmid pPP11"/>
</dbReference>
<accession>A0ABM7VNB0</accession>
<organism evidence="1 2">
    <name type="scientific">Persicobacter psychrovividus</name>
    <dbReference type="NCBI Taxonomy" id="387638"/>
    <lineage>
        <taxon>Bacteria</taxon>
        <taxon>Pseudomonadati</taxon>
        <taxon>Bacteroidota</taxon>
        <taxon>Cytophagia</taxon>
        <taxon>Cytophagales</taxon>
        <taxon>Persicobacteraceae</taxon>
        <taxon>Persicobacter</taxon>
    </lineage>
</organism>
<geneLocation type="plasmid" evidence="1 2">
    <name>pPP11</name>
</geneLocation>
<evidence type="ECO:0000313" key="2">
    <source>
        <dbReference type="Proteomes" id="UP001354989"/>
    </source>
</evidence>
<keyword evidence="1" id="KW-0614">Plasmid</keyword>
<name>A0ABM7VNB0_9BACT</name>
<evidence type="ECO:0000313" key="1">
    <source>
        <dbReference type="EMBL" id="BDD02498.1"/>
    </source>
</evidence>
<dbReference type="EMBL" id="AP025303">
    <property type="protein sequence ID" value="BDD02498.1"/>
    <property type="molecule type" value="Genomic_DNA"/>
</dbReference>
<reference evidence="1 2" key="1">
    <citation type="submission" date="2021-12" db="EMBL/GenBank/DDBJ databases">
        <title>Genome sequencing of bacteria with rrn-lacking chromosome and rrn-plasmid.</title>
        <authorList>
            <person name="Anda M."/>
            <person name="Iwasaki W."/>
        </authorList>
    </citation>
    <scope>NUCLEOTIDE SEQUENCE [LARGE SCALE GENOMIC DNA]</scope>
    <source>
        <strain evidence="1 2">NBRC 101262</strain>
        <plasmid evidence="1 2">pPP11</plasmid>
    </source>
</reference>
<protein>
    <submittedName>
        <fullName evidence="1">Uncharacterized protein</fullName>
    </submittedName>
</protein>